<reference evidence="7 8" key="1">
    <citation type="journal article" date="2020" name="Elife">
        <title>Loss of centromere function drives karyotype evolution in closely related Malassezia species.</title>
        <authorList>
            <person name="Sankaranarayanan S.R."/>
            <person name="Ianiri G."/>
            <person name="Coelho M.A."/>
            <person name="Reza M.H."/>
            <person name="Thimmappa B.C."/>
            <person name="Ganguly P."/>
            <person name="Vadnala R.N."/>
            <person name="Sun S."/>
            <person name="Siddharthan R."/>
            <person name="Tellgren-Roth C."/>
            <person name="Dawson T.L."/>
            <person name="Heitman J."/>
            <person name="Sanyal K."/>
        </authorList>
    </citation>
    <scope>NUCLEOTIDE SEQUENCE [LARGE SCALE GENOMIC DNA]</scope>
    <source>
        <strain evidence="7">CBS14141</strain>
    </source>
</reference>
<comment type="similarity">
    <text evidence="2">Belongs to the DAMOX/DASOX family.</text>
</comment>
<dbReference type="PIRSF" id="PIRSF000189">
    <property type="entry name" value="D-aa_oxidase"/>
    <property type="match status" value="1"/>
</dbReference>
<dbReference type="SUPFAM" id="SSF54373">
    <property type="entry name" value="FAD-linked reductases, C-terminal domain"/>
    <property type="match status" value="1"/>
</dbReference>
<evidence type="ECO:0000256" key="3">
    <source>
        <dbReference type="ARBA" id="ARBA00022630"/>
    </source>
</evidence>
<dbReference type="EC" id="1.4.3.3" evidence="7"/>
<dbReference type="PANTHER" id="PTHR11530:SF30">
    <property type="entry name" value="FAD DEPENDENT OXIDOREDUCTASE DOMAIN-CONTAINING PROTEIN"/>
    <property type="match status" value="1"/>
</dbReference>
<keyword evidence="8" id="KW-1185">Reference proteome</keyword>
<organism evidence="7 8">
    <name type="scientific">Malassezia furfur</name>
    <name type="common">Pityriasis versicolor infection agent</name>
    <name type="synonym">Pityrosporum furfur</name>
    <dbReference type="NCBI Taxonomy" id="55194"/>
    <lineage>
        <taxon>Eukaryota</taxon>
        <taxon>Fungi</taxon>
        <taxon>Dikarya</taxon>
        <taxon>Basidiomycota</taxon>
        <taxon>Ustilaginomycotina</taxon>
        <taxon>Malasseziomycetes</taxon>
        <taxon>Malasseziales</taxon>
        <taxon>Malasseziaceae</taxon>
        <taxon>Malassezia</taxon>
    </lineage>
</organism>
<comment type="cofactor">
    <cofactor evidence="1">
        <name>FAD</name>
        <dbReference type="ChEBI" id="CHEBI:57692"/>
    </cofactor>
</comment>
<dbReference type="Gene3D" id="3.30.9.10">
    <property type="entry name" value="D-Amino Acid Oxidase, subunit A, domain 2"/>
    <property type="match status" value="1"/>
</dbReference>
<dbReference type="InterPro" id="IPR006076">
    <property type="entry name" value="FAD-dep_OxRdtase"/>
</dbReference>
<name>A0ABY8EQW6_MALFU</name>
<evidence type="ECO:0000256" key="1">
    <source>
        <dbReference type="ARBA" id="ARBA00001974"/>
    </source>
</evidence>
<evidence type="ECO:0000259" key="6">
    <source>
        <dbReference type="Pfam" id="PF01266"/>
    </source>
</evidence>
<dbReference type="Pfam" id="PF01266">
    <property type="entry name" value="DAO"/>
    <property type="match status" value="1"/>
</dbReference>
<dbReference type="GO" id="GO:0003884">
    <property type="term" value="F:D-amino-acid oxidase activity"/>
    <property type="evidence" value="ECO:0007669"/>
    <property type="project" value="UniProtKB-EC"/>
</dbReference>
<dbReference type="InterPro" id="IPR023209">
    <property type="entry name" value="DAO"/>
</dbReference>
<dbReference type="SUPFAM" id="SSF51971">
    <property type="entry name" value="Nucleotide-binding domain"/>
    <property type="match status" value="1"/>
</dbReference>
<proteinExistence type="inferred from homology"/>
<dbReference type="PANTHER" id="PTHR11530">
    <property type="entry name" value="D-AMINO ACID OXIDASE"/>
    <property type="match status" value="1"/>
</dbReference>
<keyword evidence="4" id="KW-0274">FAD</keyword>
<accession>A0ABY8EQW6</accession>
<dbReference type="Gene3D" id="3.40.50.720">
    <property type="entry name" value="NAD(P)-binding Rossmann-like Domain"/>
    <property type="match status" value="1"/>
</dbReference>
<feature type="domain" description="FAD dependent oxidoreductase" evidence="6">
    <location>
        <begin position="8"/>
        <end position="359"/>
    </location>
</feature>
<protein>
    <submittedName>
        <fullName evidence="7">D-amino-acid oxidase</fullName>
        <ecNumber evidence="7">1.4.3.3</ecNumber>
    </submittedName>
</protein>
<sequence>MAESTPKAVIVGAGVLGLTSALELRARGYEVTFVARDLPHDYHSQGFASPWAGANWLSFAGSDEAQRRRDATTYKKFRELSKELPDDMLAFIPFSCFHPKENDTETYWFGDLCGGIKMYPAGQPKSTDEAPYLYEFESMGLNVPRYLQWLVKRLSEPHKDLPGPPVRFLRGYVPSLKAAAELVPGASLVINASGLGAKNLEDVRDDKMYPIRGQTVLVYAPRFRDPKVARCYSRITKDGATYVIPRARSGQVILGGTFDVRKTDTLKPNADVTDRILRNCVELAPELLPETADPNDPTAYVTVDVLRNNIGVRPAREGGVRVELDKPLQVDGHEVGVIHAYGIGPAGYQASYGVAAEVGALVDEWRSTHGPRAKL</sequence>
<gene>
    <name evidence="7" type="ORF">GLX27_001462</name>
</gene>
<evidence type="ECO:0000313" key="8">
    <source>
        <dbReference type="Proteomes" id="UP000818624"/>
    </source>
</evidence>
<dbReference type="EMBL" id="CP046234">
    <property type="protein sequence ID" value="WFD46820.1"/>
    <property type="molecule type" value="Genomic_DNA"/>
</dbReference>
<dbReference type="Proteomes" id="UP000818624">
    <property type="component" value="Chromosome 1"/>
</dbReference>
<evidence type="ECO:0000256" key="5">
    <source>
        <dbReference type="ARBA" id="ARBA00023002"/>
    </source>
</evidence>
<keyword evidence="5 7" id="KW-0560">Oxidoreductase</keyword>
<evidence type="ECO:0000256" key="2">
    <source>
        <dbReference type="ARBA" id="ARBA00006730"/>
    </source>
</evidence>
<keyword evidence="3" id="KW-0285">Flavoprotein</keyword>
<evidence type="ECO:0000313" key="7">
    <source>
        <dbReference type="EMBL" id="WFD46820.1"/>
    </source>
</evidence>
<evidence type="ECO:0000256" key="4">
    <source>
        <dbReference type="ARBA" id="ARBA00022827"/>
    </source>
</evidence>